<gene>
    <name evidence="1" type="ORF">SPELUC_LOCUS10443</name>
</gene>
<sequence>ELKESENIDIVQRSISQLEYFAERYLTNTKIDEFDKFYSFGRALDLNADTIAVTLGHLKQAVATACKDEEIIVSDSPEDFHSGFFQPLQALVSQSRSSKVMARKLLRRLDDLAGKSSSLKSDLLAQFKTCHSLSTKLSNFCFEVWRGVSDYINGKKGTKDELKLVGLHQIIYTVTENILSINEMKMWEGCTKSLQDLCQEIVNLNNVINDPDKTETVTKHEAPWVIQSKELKAEVIINVDMERKLQQSGEKIQELLKDMKLKDNALHEAGVKIGLLERRVEIVKQQADRINSLEQELANKTKQESDFEEVMGKLHQDIEDLGQQNQQYSTLIAKLDGKEIPSEPHHHPQHDEADIDEDMISSTSPLETQRLTNQIESLKFAVRYLRAENSHLKGKEALSVLNWHLQPKRSRGIQNQNNSEQLSNIAQEAKSLLKDFRSKSSSPRVVHITKTLEGKNKWQSVQKTPVYQYQLQQSVMYTFQKRSYDLKSKLQQLGKTNLQKSQKPSKPSLIGRIRLPLLDTSNMHTHNINLKNPSDFEKIHTIFVN</sequence>
<dbReference type="Proteomes" id="UP000789366">
    <property type="component" value="Unassembled WGS sequence"/>
</dbReference>
<evidence type="ECO:0000313" key="1">
    <source>
        <dbReference type="EMBL" id="CAG8686314.1"/>
    </source>
</evidence>
<proteinExistence type="predicted"/>
<feature type="non-terminal residue" evidence="1">
    <location>
        <position position="1"/>
    </location>
</feature>
<keyword evidence="2" id="KW-1185">Reference proteome</keyword>
<accession>A0ACA9P5X1</accession>
<name>A0ACA9P5X1_9GLOM</name>
<comment type="caution">
    <text evidence="1">The sequence shown here is derived from an EMBL/GenBank/DDBJ whole genome shotgun (WGS) entry which is preliminary data.</text>
</comment>
<protein>
    <submittedName>
        <fullName evidence="1">1110_t:CDS:1</fullName>
    </submittedName>
</protein>
<dbReference type="EMBL" id="CAJVPW010019412">
    <property type="protein sequence ID" value="CAG8686314.1"/>
    <property type="molecule type" value="Genomic_DNA"/>
</dbReference>
<reference evidence="1" key="1">
    <citation type="submission" date="2021-06" db="EMBL/GenBank/DDBJ databases">
        <authorList>
            <person name="Kallberg Y."/>
            <person name="Tangrot J."/>
            <person name="Rosling A."/>
        </authorList>
    </citation>
    <scope>NUCLEOTIDE SEQUENCE</scope>
    <source>
        <strain evidence="1">28 12/20/2015</strain>
    </source>
</reference>
<evidence type="ECO:0000313" key="2">
    <source>
        <dbReference type="Proteomes" id="UP000789366"/>
    </source>
</evidence>
<organism evidence="1 2">
    <name type="scientific">Cetraspora pellucida</name>
    <dbReference type="NCBI Taxonomy" id="1433469"/>
    <lineage>
        <taxon>Eukaryota</taxon>
        <taxon>Fungi</taxon>
        <taxon>Fungi incertae sedis</taxon>
        <taxon>Mucoromycota</taxon>
        <taxon>Glomeromycotina</taxon>
        <taxon>Glomeromycetes</taxon>
        <taxon>Diversisporales</taxon>
        <taxon>Gigasporaceae</taxon>
        <taxon>Cetraspora</taxon>
    </lineage>
</organism>